<evidence type="ECO:0000256" key="2">
    <source>
        <dbReference type="ARBA" id="ARBA00022448"/>
    </source>
</evidence>
<feature type="transmembrane region" description="Helical" evidence="7">
    <location>
        <begin position="382"/>
        <end position="406"/>
    </location>
</feature>
<dbReference type="PANTHER" id="PTHR23513:SF9">
    <property type="entry name" value="ENTEROBACTIN EXPORTER ENTS"/>
    <property type="match status" value="1"/>
</dbReference>
<feature type="transmembrane region" description="Helical" evidence="7">
    <location>
        <begin position="181"/>
        <end position="200"/>
    </location>
</feature>
<dbReference type="RefSeq" id="WP_110307289.1">
    <property type="nucleotide sequence ID" value="NZ_QJHK01000012.1"/>
</dbReference>
<dbReference type="GO" id="GO:0005886">
    <property type="term" value="C:plasma membrane"/>
    <property type="evidence" value="ECO:0007669"/>
    <property type="project" value="UniProtKB-SubCell"/>
</dbReference>
<feature type="transmembrane region" description="Helical" evidence="7">
    <location>
        <begin position="154"/>
        <end position="175"/>
    </location>
</feature>
<feature type="transmembrane region" description="Helical" evidence="7">
    <location>
        <begin position="116"/>
        <end position="142"/>
    </location>
</feature>
<evidence type="ECO:0000313" key="9">
    <source>
        <dbReference type="Proteomes" id="UP000247903"/>
    </source>
</evidence>
<dbReference type="Gene3D" id="1.20.1250.20">
    <property type="entry name" value="MFS general substrate transporter like domains"/>
    <property type="match status" value="1"/>
</dbReference>
<keyword evidence="3" id="KW-1003">Cell membrane</keyword>
<evidence type="ECO:0000256" key="3">
    <source>
        <dbReference type="ARBA" id="ARBA00022475"/>
    </source>
</evidence>
<reference evidence="8 9" key="1">
    <citation type="submission" date="2018-05" db="EMBL/GenBank/DDBJ databases">
        <title>Flavobacterium sp. strain IMCC34759, incomplete genome.</title>
        <authorList>
            <person name="Joung Y."/>
            <person name="Cho J."/>
        </authorList>
    </citation>
    <scope>NUCLEOTIDE SEQUENCE [LARGE SCALE GENOMIC DNA]</scope>
    <source>
        <strain evidence="8 9">IMCC34759</strain>
    </source>
</reference>
<feature type="transmembrane region" description="Helical" evidence="7">
    <location>
        <begin position="300"/>
        <end position="329"/>
    </location>
</feature>
<name>A0A2V4BMK2_9FLAO</name>
<sequence length="426" mass="46228">MKNKEKKNDPYQALRYREFNVFLLLRFAMVFAWSMQFIVIEWEVYSLTKSPLSLGMIGLMEVIPAVSMALFAGHIVDQREKKSLLVKCILGFSVISFGLFLLTWPKVVGGFSADIILYSIYALVFLGGLVRAFLGPTIFSLLSLIIPKKAYPNAATWSSSVWQIGAVLGPAVAGFSINYIGVHWSMCSVFGCSVFALLALSQISKKPILNPKIGEPVMESLKEGIKFVFNNKTILGVLSLDMVAVLFGGAVALLPVFAQDILKVGPEGFGVLRAAPAIGAFITMLISAYVPLYKKAGMKLLIAIFVFGLCIILFGISTIFWLSVVALFLSGVADGISVVIRQTILQLKTPDHMRGRVAAVNSMFVGSSNELGAFESGLTAKLMGTVTSVVFGGSMTLLTVLGFGAASPTFRNLDLQKDMEDHQNME</sequence>
<keyword evidence="5 7" id="KW-1133">Transmembrane helix</keyword>
<dbReference type="SUPFAM" id="SSF103473">
    <property type="entry name" value="MFS general substrate transporter"/>
    <property type="match status" value="1"/>
</dbReference>
<dbReference type="CDD" id="cd06173">
    <property type="entry name" value="MFS_MefA_like"/>
    <property type="match status" value="1"/>
</dbReference>
<gene>
    <name evidence="8" type="ORF">DMB65_14130</name>
</gene>
<evidence type="ECO:0000256" key="4">
    <source>
        <dbReference type="ARBA" id="ARBA00022692"/>
    </source>
</evidence>
<keyword evidence="2" id="KW-0813">Transport</keyword>
<keyword evidence="6 7" id="KW-0472">Membrane</keyword>
<dbReference type="Proteomes" id="UP000247903">
    <property type="component" value="Unassembled WGS sequence"/>
</dbReference>
<dbReference type="PANTHER" id="PTHR23513">
    <property type="entry name" value="INTEGRAL MEMBRANE EFFLUX PROTEIN-RELATED"/>
    <property type="match status" value="1"/>
</dbReference>
<dbReference type="EMBL" id="QJHK01000012">
    <property type="protein sequence ID" value="PXY40199.1"/>
    <property type="molecule type" value="Genomic_DNA"/>
</dbReference>
<feature type="transmembrane region" description="Helical" evidence="7">
    <location>
        <begin position="234"/>
        <end position="258"/>
    </location>
</feature>
<feature type="transmembrane region" description="Helical" evidence="7">
    <location>
        <begin position="52"/>
        <end position="72"/>
    </location>
</feature>
<dbReference type="InterPro" id="IPR036259">
    <property type="entry name" value="MFS_trans_sf"/>
</dbReference>
<proteinExistence type="predicted"/>
<feature type="transmembrane region" description="Helical" evidence="7">
    <location>
        <begin position="21"/>
        <end position="40"/>
    </location>
</feature>
<evidence type="ECO:0000313" key="8">
    <source>
        <dbReference type="EMBL" id="PXY40199.1"/>
    </source>
</evidence>
<dbReference type="OrthoDB" id="7283966at2"/>
<keyword evidence="9" id="KW-1185">Reference proteome</keyword>
<accession>A0A2V4BMK2</accession>
<dbReference type="InterPro" id="IPR010290">
    <property type="entry name" value="TM_effector"/>
</dbReference>
<keyword evidence="4 7" id="KW-0812">Transmembrane</keyword>
<dbReference type="Pfam" id="PF05977">
    <property type="entry name" value="MFS_3"/>
    <property type="match status" value="1"/>
</dbReference>
<protein>
    <submittedName>
        <fullName evidence="8">MFS transporter</fullName>
    </submittedName>
</protein>
<evidence type="ECO:0000256" key="7">
    <source>
        <dbReference type="SAM" id="Phobius"/>
    </source>
</evidence>
<dbReference type="AlphaFoldDB" id="A0A2V4BMK2"/>
<comment type="caution">
    <text evidence="8">The sequence shown here is derived from an EMBL/GenBank/DDBJ whole genome shotgun (WGS) entry which is preliminary data.</text>
</comment>
<evidence type="ECO:0000256" key="5">
    <source>
        <dbReference type="ARBA" id="ARBA00022989"/>
    </source>
</evidence>
<evidence type="ECO:0000256" key="1">
    <source>
        <dbReference type="ARBA" id="ARBA00004651"/>
    </source>
</evidence>
<feature type="transmembrane region" description="Helical" evidence="7">
    <location>
        <begin position="84"/>
        <end position="104"/>
    </location>
</feature>
<feature type="transmembrane region" description="Helical" evidence="7">
    <location>
        <begin position="270"/>
        <end position="293"/>
    </location>
</feature>
<organism evidence="8 9">
    <name type="scientific">Flavobacterium cheongpyeongense</name>
    <dbReference type="NCBI Taxonomy" id="2212651"/>
    <lineage>
        <taxon>Bacteria</taxon>
        <taxon>Pseudomonadati</taxon>
        <taxon>Bacteroidota</taxon>
        <taxon>Flavobacteriia</taxon>
        <taxon>Flavobacteriales</taxon>
        <taxon>Flavobacteriaceae</taxon>
        <taxon>Flavobacterium</taxon>
    </lineage>
</organism>
<evidence type="ECO:0000256" key="6">
    <source>
        <dbReference type="ARBA" id="ARBA00023136"/>
    </source>
</evidence>
<comment type="subcellular location">
    <subcellularLocation>
        <location evidence="1">Cell membrane</location>
        <topology evidence="1">Multi-pass membrane protein</topology>
    </subcellularLocation>
</comment>